<evidence type="ECO:0000313" key="2">
    <source>
        <dbReference type="Proteomes" id="UP000184600"/>
    </source>
</evidence>
<evidence type="ECO:0000313" key="1">
    <source>
        <dbReference type="EMBL" id="SHO55372.1"/>
    </source>
</evidence>
<sequence length="129" mass="15300">MTQNNLLTYVQTLKGKHSKIKVVDCLVQEESLDENGTTVTRYCADYQFSDGVILRYETEQDEIEQDDYVCQECWISYKVMYSPEGLNIRPGYKSFINQCQEDFWIKINQVQSNEDMRTDYLSRHFHSEV</sequence>
<gene>
    <name evidence="1" type="ORF">VQ7734_01099</name>
</gene>
<name>A0A1M7YRY1_9VIBR</name>
<dbReference type="AlphaFoldDB" id="A0A1M7YRY1"/>
<proteinExistence type="predicted"/>
<keyword evidence="2" id="KW-1185">Reference proteome</keyword>
<protein>
    <submittedName>
        <fullName evidence="1">Uncharacterized protein</fullName>
    </submittedName>
</protein>
<reference evidence="2" key="1">
    <citation type="submission" date="2016-12" db="EMBL/GenBank/DDBJ databases">
        <authorList>
            <person name="Rodrigo-Torres L."/>
            <person name="Arahal R.D."/>
            <person name="Lucena T."/>
        </authorList>
    </citation>
    <scope>NUCLEOTIDE SEQUENCE [LARGE SCALE GENOMIC DNA]</scope>
</reference>
<dbReference type="EMBL" id="FRFG01000013">
    <property type="protein sequence ID" value="SHO55372.1"/>
    <property type="molecule type" value="Genomic_DNA"/>
</dbReference>
<organism evidence="1 2">
    <name type="scientific">Vibrio quintilis</name>
    <dbReference type="NCBI Taxonomy" id="1117707"/>
    <lineage>
        <taxon>Bacteria</taxon>
        <taxon>Pseudomonadati</taxon>
        <taxon>Pseudomonadota</taxon>
        <taxon>Gammaproteobacteria</taxon>
        <taxon>Vibrionales</taxon>
        <taxon>Vibrionaceae</taxon>
        <taxon>Vibrio</taxon>
    </lineage>
</organism>
<accession>A0A1M7YRY1</accession>
<dbReference type="Proteomes" id="UP000184600">
    <property type="component" value="Unassembled WGS sequence"/>
</dbReference>
<dbReference type="OrthoDB" id="8605335at2"/>
<dbReference type="RefSeq" id="WP_073580277.1">
    <property type="nucleotide sequence ID" value="NZ_AP024897.1"/>
</dbReference>